<dbReference type="EMBL" id="CP043046">
    <property type="protein sequence ID" value="QEI07046.1"/>
    <property type="molecule type" value="Genomic_DNA"/>
</dbReference>
<gene>
    <name evidence="9" type="ORF">FXN63_15270</name>
</gene>
<sequence length="322" mass="34773">MKSLLFRRVRQVIPLILAVIVLNFVLIQLAPGSFLDVMSSDAQITDPVMIERMRATYGMDQPVYVQLLKYIGSVATLDLGYSYRQNMPVLDAILSRLPATLLLMFTSIALAFVAGSAAGVLAAARVRTAWDNTVSTIALLFFAAPGFWLGIMLTILFSVQLGWLPVGGMRTVGAATDGLAGAIDVARHLALPAISLGLFYAATYTRVMRASVLEVARLDFVRAARARGLRGTQVLWRHTVRNALLPVVTLLGLQLGTVLGGAISVEAVFGWPGIGSLLLDSVMSRDYPVVLGIMVLSSVFTLLINTVVDLAYLKLDPRILAR</sequence>
<dbReference type="PROSITE" id="PS50928">
    <property type="entry name" value="ABC_TM1"/>
    <property type="match status" value="1"/>
</dbReference>
<keyword evidence="5 7" id="KW-1133">Transmembrane helix</keyword>
<dbReference type="Proteomes" id="UP000325161">
    <property type="component" value="Chromosome"/>
</dbReference>
<dbReference type="InterPro" id="IPR000515">
    <property type="entry name" value="MetI-like"/>
</dbReference>
<keyword evidence="10" id="KW-1185">Reference proteome</keyword>
<feature type="transmembrane region" description="Helical" evidence="7">
    <location>
        <begin position="179"/>
        <end position="201"/>
    </location>
</feature>
<evidence type="ECO:0000256" key="7">
    <source>
        <dbReference type="RuleBase" id="RU363032"/>
    </source>
</evidence>
<keyword evidence="2 7" id="KW-0813">Transport</keyword>
<dbReference type="GO" id="GO:0005886">
    <property type="term" value="C:plasma membrane"/>
    <property type="evidence" value="ECO:0007669"/>
    <property type="project" value="UniProtKB-SubCell"/>
</dbReference>
<evidence type="ECO:0000256" key="1">
    <source>
        <dbReference type="ARBA" id="ARBA00004651"/>
    </source>
</evidence>
<dbReference type="Pfam" id="PF00528">
    <property type="entry name" value="BPD_transp_1"/>
    <property type="match status" value="1"/>
</dbReference>
<comment type="similarity">
    <text evidence="7">Belongs to the binding-protein-dependent transport system permease family.</text>
</comment>
<dbReference type="PANTHER" id="PTHR43163">
    <property type="entry name" value="DIPEPTIDE TRANSPORT SYSTEM PERMEASE PROTEIN DPPB-RELATED"/>
    <property type="match status" value="1"/>
</dbReference>
<evidence type="ECO:0000256" key="4">
    <source>
        <dbReference type="ARBA" id="ARBA00022692"/>
    </source>
</evidence>
<feature type="transmembrane region" description="Helical" evidence="7">
    <location>
        <begin position="289"/>
        <end position="313"/>
    </location>
</feature>
<dbReference type="KEGG" id="pacr:FXN63_15270"/>
<dbReference type="SUPFAM" id="SSF161098">
    <property type="entry name" value="MetI-like"/>
    <property type="match status" value="1"/>
</dbReference>
<dbReference type="RefSeq" id="WP_148816093.1">
    <property type="nucleotide sequence ID" value="NZ_CP043046.1"/>
</dbReference>
<dbReference type="Gene3D" id="1.10.3720.10">
    <property type="entry name" value="MetI-like"/>
    <property type="match status" value="1"/>
</dbReference>
<dbReference type="InterPro" id="IPR045621">
    <property type="entry name" value="BPD_transp_1_N"/>
</dbReference>
<feature type="domain" description="ABC transmembrane type-1" evidence="8">
    <location>
        <begin position="97"/>
        <end position="312"/>
    </location>
</feature>
<evidence type="ECO:0000256" key="2">
    <source>
        <dbReference type="ARBA" id="ARBA00022448"/>
    </source>
</evidence>
<evidence type="ECO:0000259" key="8">
    <source>
        <dbReference type="PROSITE" id="PS50928"/>
    </source>
</evidence>
<dbReference type="OrthoDB" id="9803623at2"/>
<dbReference type="GO" id="GO:0055085">
    <property type="term" value="P:transmembrane transport"/>
    <property type="evidence" value="ECO:0007669"/>
    <property type="project" value="InterPro"/>
</dbReference>
<comment type="subcellular location">
    <subcellularLocation>
        <location evidence="1 7">Cell membrane</location>
        <topology evidence="1 7">Multi-pass membrane protein</topology>
    </subcellularLocation>
</comment>
<reference evidence="9 10" key="1">
    <citation type="submission" date="2019-08" db="EMBL/GenBank/DDBJ databases">
        <title>Amphibian skin-associated Pigmentiphaga: genome sequence and occurrence across geography and hosts.</title>
        <authorList>
            <person name="Bletz M.C."/>
            <person name="Bunk B."/>
            <person name="Sproeer C."/>
            <person name="Biwer P."/>
            <person name="Reiter S."/>
            <person name="Rabemananjara F.C.E."/>
            <person name="Schulz S."/>
            <person name="Overmann J."/>
            <person name="Vences M."/>
        </authorList>
    </citation>
    <scope>NUCLEOTIDE SEQUENCE [LARGE SCALE GENOMIC DNA]</scope>
    <source>
        <strain evidence="9 10">Mada1488</strain>
    </source>
</reference>
<feature type="transmembrane region" description="Helical" evidence="7">
    <location>
        <begin position="243"/>
        <end position="269"/>
    </location>
</feature>
<keyword evidence="6 7" id="KW-0472">Membrane</keyword>
<feature type="transmembrane region" description="Helical" evidence="7">
    <location>
        <begin position="101"/>
        <end position="124"/>
    </location>
</feature>
<accession>A0A5C0AZD4</accession>
<proteinExistence type="inferred from homology"/>
<evidence type="ECO:0000313" key="10">
    <source>
        <dbReference type="Proteomes" id="UP000325161"/>
    </source>
</evidence>
<evidence type="ECO:0000256" key="3">
    <source>
        <dbReference type="ARBA" id="ARBA00022475"/>
    </source>
</evidence>
<evidence type="ECO:0000313" key="9">
    <source>
        <dbReference type="EMBL" id="QEI07046.1"/>
    </source>
</evidence>
<dbReference type="InterPro" id="IPR035906">
    <property type="entry name" value="MetI-like_sf"/>
</dbReference>
<keyword evidence="3" id="KW-1003">Cell membrane</keyword>
<name>A0A5C0AZD4_9BURK</name>
<evidence type="ECO:0000256" key="6">
    <source>
        <dbReference type="ARBA" id="ARBA00023136"/>
    </source>
</evidence>
<protein>
    <submittedName>
        <fullName evidence="9">ABC transporter permease</fullName>
    </submittedName>
</protein>
<keyword evidence="4 7" id="KW-0812">Transmembrane</keyword>
<evidence type="ECO:0000256" key="5">
    <source>
        <dbReference type="ARBA" id="ARBA00022989"/>
    </source>
</evidence>
<dbReference type="AlphaFoldDB" id="A0A5C0AZD4"/>
<feature type="transmembrane region" description="Helical" evidence="7">
    <location>
        <begin position="12"/>
        <end position="30"/>
    </location>
</feature>
<organism evidence="9 10">
    <name type="scientific">Pigmentiphaga aceris</name>
    <dbReference type="NCBI Taxonomy" id="1940612"/>
    <lineage>
        <taxon>Bacteria</taxon>
        <taxon>Pseudomonadati</taxon>
        <taxon>Pseudomonadota</taxon>
        <taxon>Betaproteobacteria</taxon>
        <taxon>Burkholderiales</taxon>
        <taxon>Alcaligenaceae</taxon>
        <taxon>Pigmentiphaga</taxon>
    </lineage>
</organism>
<feature type="transmembrane region" description="Helical" evidence="7">
    <location>
        <begin position="136"/>
        <end position="159"/>
    </location>
</feature>
<dbReference type="CDD" id="cd06261">
    <property type="entry name" value="TM_PBP2"/>
    <property type="match status" value="1"/>
</dbReference>
<dbReference type="PANTHER" id="PTHR43163:SF9">
    <property type="entry name" value="ABC TRANSPORTER PERMEASE PROTEIN"/>
    <property type="match status" value="1"/>
</dbReference>
<dbReference type="Pfam" id="PF19300">
    <property type="entry name" value="BPD_transp_1_N"/>
    <property type="match status" value="1"/>
</dbReference>